<protein>
    <submittedName>
        <fullName evidence="1">Uncharacterized protein</fullName>
    </submittedName>
</protein>
<reference evidence="1" key="2">
    <citation type="journal article" date="2024" name="Plant">
        <title>Genomic evolution and insights into agronomic trait innovations of Sesamum species.</title>
        <authorList>
            <person name="Miao H."/>
            <person name="Wang L."/>
            <person name="Qu L."/>
            <person name="Liu H."/>
            <person name="Sun Y."/>
            <person name="Le M."/>
            <person name="Wang Q."/>
            <person name="Wei S."/>
            <person name="Zheng Y."/>
            <person name="Lin W."/>
            <person name="Duan Y."/>
            <person name="Cao H."/>
            <person name="Xiong S."/>
            <person name="Wang X."/>
            <person name="Wei L."/>
            <person name="Li C."/>
            <person name="Ma Q."/>
            <person name="Ju M."/>
            <person name="Zhao R."/>
            <person name="Li G."/>
            <person name="Mu C."/>
            <person name="Tian Q."/>
            <person name="Mei H."/>
            <person name="Zhang T."/>
            <person name="Gao T."/>
            <person name="Zhang H."/>
        </authorList>
    </citation>
    <scope>NUCLEOTIDE SEQUENCE</scope>
    <source>
        <strain evidence="1">KEN1</strain>
    </source>
</reference>
<sequence>MEWELLRAYKQQQLQHQQQPQQQQGHDLVRLDNVFDDGAGPSTVTVLMK</sequence>
<organism evidence="1">
    <name type="scientific">Sesamum latifolium</name>
    <dbReference type="NCBI Taxonomy" id="2727402"/>
    <lineage>
        <taxon>Eukaryota</taxon>
        <taxon>Viridiplantae</taxon>
        <taxon>Streptophyta</taxon>
        <taxon>Embryophyta</taxon>
        <taxon>Tracheophyta</taxon>
        <taxon>Spermatophyta</taxon>
        <taxon>Magnoliopsida</taxon>
        <taxon>eudicotyledons</taxon>
        <taxon>Gunneridae</taxon>
        <taxon>Pentapetalae</taxon>
        <taxon>asterids</taxon>
        <taxon>lamiids</taxon>
        <taxon>Lamiales</taxon>
        <taxon>Pedaliaceae</taxon>
        <taxon>Sesamum</taxon>
    </lineage>
</organism>
<gene>
    <name evidence="1" type="ORF">Slati_0036000</name>
</gene>
<dbReference type="AlphaFoldDB" id="A0AAW2Y6U2"/>
<reference evidence="1" key="1">
    <citation type="submission" date="2020-06" db="EMBL/GenBank/DDBJ databases">
        <authorList>
            <person name="Li T."/>
            <person name="Hu X."/>
            <person name="Zhang T."/>
            <person name="Song X."/>
            <person name="Zhang H."/>
            <person name="Dai N."/>
            <person name="Sheng W."/>
            <person name="Hou X."/>
            <person name="Wei L."/>
        </authorList>
    </citation>
    <scope>NUCLEOTIDE SEQUENCE</scope>
    <source>
        <strain evidence="1">KEN1</strain>
        <tissue evidence="1">Leaf</tissue>
    </source>
</reference>
<name>A0AAW2Y6U2_9LAMI</name>
<dbReference type="EMBL" id="JACGWN010000001">
    <property type="protein sequence ID" value="KAL0461484.1"/>
    <property type="molecule type" value="Genomic_DNA"/>
</dbReference>
<comment type="caution">
    <text evidence="1">The sequence shown here is derived from an EMBL/GenBank/DDBJ whole genome shotgun (WGS) entry which is preliminary data.</text>
</comment>
<accession>A0AAW2Y6U2</accession>
<proteinExistence type="predicted"/>
<evidence type="ECO:0000313" key="1">
    <source>
        <dbReference type="EMBL" id="KAL0461484.1"/>
    </source>
</evidence>